<dbReference type="EMBL" id="JACHWZ010000005">
    <property type="protein sequence ID" value="MBB3060484.1"/>
    <property type="molecule type" value="Genomic_DNA"/>
</dbReference>
<organism evidence="1 2">
    <name type="scientific">Microbulbifer rhizosphaerae</name>
    <dbReference type="NCBI Taxonomy" id="1562603"/>
    <lineage>
        <taxon>Bacteria</taxon>
        <taxon>Pseudomonadati</taxon>
        <taxon>Pseudomonadota</taxon>
        <taxon>Gammaproteobacteria</taxon>
        <taxon>Cellvibrionales</taxon>
        <taxon>Microbulbiferaceae</taxon>
        <taxon>Microbulbifer</taxon>
    </lineage>
</organism>
<evidence type="ECO:0000313" key="2">
    <source>
        <dbReference type="Proteomes" id="UP000535937"/>
    </source>
</evidence>
<protein>
    <submittedName>
        <fullName evidence="1">Uncharacterized protein</fullName>
    </submittedName>
</protein>
<proteinExistence type="predicted"/>
<comment type="caution">
    <text evidence="1">The sequence shown here is derived from an EMBL/GenBank/DDBJ whole genome shotgun (WGS) entry which is preliminary data.</text>
</comment>
<name>A0A7W4WA79_9GAMM</name>
<dbReference type="RefSeq" id="WP_183457917.1">
    <property type="nucleotide sequence ID" value="NZ_JACHWZ010000005.1"/>
</dbReference>
<reference evidence="1 2" key="1">
    <citation type="submission" date="2020-08" db="EMBL/GenBank/DDBJ databases">
        <title>Genomic Encyclopedia of Type Strains, Phase III (KMG-III): the genomes of soil and plant-associated and newly described type strains.</title>
        <authorList>
            <person name="Whitman W."/>
        </authorList>
    </citation>
    <scope>NUCLEOTIDE SEQUENCE [LARGE SCALE GENOMIC DNA]</scope>
    <source>
        <strain evidence="1 2">CECT 8799</strain>
    </source>
</reference>
<dbReference type="AlphaFoldDB" id="A0A7W4WA79"/>
<dbReference type="Proteomes" id="UP000535937">
    <property type="component" value="Unassembled WGS sequence"/>
</dbReference>
<evidence type="ECO:0000313" key="1">
    <source>
        <dbReference type="EMBL" id="MBB3060484.1"/>
    </source>
</evidence>
<gene>
    <name evidence="1" type="ORF">FHS09_001303</name>
</gene>
<accession>A0A7W4WA79</accession>
<keyword evidence="2" id="KW-1185">Reference proteome</keyword>
<sequence>MESVNDYFGPVDQLTGGAAYLWAGYLKHSLRNVNGRVDIQNGRWTPFPITNAMSNSKLMKSLNVASKPFFVVGTTLSVGKGINAGINGDIPGVGKASTDAAMGTISFFGGPPGWVAGASYFIFDATVGVESLSGPLADKMCAVSGNC</sequence>